<dbReference type="AlphaFoldDB" id="A0A816E915"/>
<proteinExistence type="predicted"/>
<dbReference type="EMBL" id="CAJNOR010009277">
    <property type="protein sequence ID" value="CAF1642983.1"/>
    <property type="molecule type" value="Genomic_DNA"/>
</dbReference>
<accession>A0A816E915</accession>
<organism evidence="1 2">
    <name type="scientific">Adineta ricciae</name>
    <name type="common">Rotifer</name>
    <dbReference type="NCBI Taxonomy" id="249248"/>
    <lineage>
        <taxon>Eukaryota</taxon>
        <taxon>Metazoa</taxon>
        <taxon>Spiralia</taxon>
        <taxon>Gnathifera</taxon>
        <taxon>Rotifera</taxon>
        <taxon>Eurotatoria</taxon>
        <taxon>Bdelloidea</taxon>
        <taxon>Adinetida</taxon>
        <taxon>Adinetidae</taxon>
        <taxon>Adineta</taxon>
    </lineage>
</organism>
<evidence type="ECO:0000313" key="1">
    <source>
        <dbReference type="EMBL" id="CAF1642983.1"/>
    </source>
</evidence>
<feature type="non-terminal residue" evidence="1">
    <location>
        <position position="1"/>
    </location>
</feature>
<keyword evidence="2" id="KW-1185">Reference proteome</keyword>
<gene>
    <name evidence="1" type="ORF">XAT740_LOCUS53642</name>
</gene>
<dbReference type="Proteomes" id="UP000663828">
    <property type="component" value="Unassembled WGS sequence"/>
</dbReference>
<sequence length="41" mass="4703">KVVNLKDCPQAQIELEREVKRIRADPEYSSLFRATTSPTGR</sequence>
<comment type="caution">
    <text evidence="1">The sequence shown here is derived from an EMBL/GenBank/DDBJ whole genome shotgun (WGS) entry which is preliminary data.</text>
</comment>
<name>A0A816E915_ADIRI</name>
<protein>
    <submittedName>
        <fullName evidence="1">Uncharacterized protein</fullName>
    </submittedName>
</protein>
<evidence type="ECO:0000313" key="2">
    <source>
        <dbReference type="Proteomes" id="UP000663828"/>
    </source>
</evidence>
<reference evidence="1" key="1">
    <citation type="submission" date="2021-02" db="EMBL/GenBank/DDBJ databases">
        <authorList>
            <person name="Nowell W R."/>
        </authorList>
    </citation>
    <scope>NUCLEOTIDE SEQUENCE</scope>
</reference>